<dbReference type="EMBL" id="JAJISD010000004">
    <property type="protein sequence ID" value="MCC8429532.1"/>
    <property type="molecule type" value="Genomic_DNA"/>
</dbReference>
<keyword evidence="1" id="KW-0812">Transmembrane</keyword>
<comment type="caution">
    <text evidence="2">The sequence shown here is derived from an EMBL/GenBank/DDBJ whole genome shotgun (WGS) entry which is preliminary data.</text>
</comment>
<feature type="transmembrane region" description="Helical" evidence="1">
    <location>
        <begin position="105"/>
        <end position="132"/>
    </location>
</feature>
<gene>
    <name evidence="2" type="ORF">LJ725_11180</name>
</gene>
<feature type="transmembrane region" description="Helical" evidence="1">
    <location>
        <begin position="73"/>
        <end position="93"/>
    </location>
</feature>
<name>A0ABS8KTW3_9HYPH</name>
<organism evidence="2 3">
    <name type="scientific">Reyranella aquatilis</name>
    <dbReference type="NCBI Taxonomy" id="2035356"/>
    <lineage>
        <taxon>Bacteria</taxon>
        <taxon>Pseudomonadati</taxon>
        <taxon>Pseudomonadota</taxon>
        <taxon>Alphaproteobacteria</taxon>
        <taxon>Hyphomicrobiales</taxon>
        <taxon>Reyranellaceae</taxon>
        <taxon>Reyranella</taxon>
    </lineage>
</organism>
<dbReference type="Proteomes" id="UP001198862">
    <property type="component" value="Unassembled WGS sequence"/>
</dbReference>
<feature type="transmembrane region" description="Helical" evidence="1">
    <location>
        <begin position="48"/>
        <end position="67"/>
    </location>
</feature>
<reference evidence="2 3" key="1">
    <citation type="submission" date="2021-11" db="EMBL/GenBank/DDBJ databases">
        <authorList>
            <person name="Lee D.-H."/>
            <person name="Kim S.-B."/>
        </authorList>
    </citation>
    <scope>NUCLEOTIDE SEQUENCE [LARGE SCALE GENOMIC DNA]</scope>
    <source>
        <strain evidence="2 3">KCTC 52223</strain>
    </source>
</reference>
<protein>
    <submittedName>
        <fullName evidence="2">DUF2177 family protein</fullName>
    </submittedName>
</protein>
<accession>A0ABS8KTW3</accession>
<dbReference type="Pfam" id="PF09945">
    <property type="entry name" value="DUF2177"/>
    <property type="match status" value="1"/>
</dbReference>
<feature type="transmembrane region" description="Helical" evidence="1">
    <location>
        <begin position="6"/>
        <end position="27"/>
    </location>
</feature>
<keyword evidence="1" id="KW-0472">Membrane</keyword>
<keyword evidence="1" id="KW-1133">Transmembrane helix</keyword>
<proteinExistence type="predicted"/>
<sequence>MQLFAAYLATLSVFIALNLTWNGLVVMKLYRRELRDVLAETPRLLPAALFYLIHAGGVLLLVVRSAIDSGGWHQVAGLGAVFGLCAYATYDLTNAATLRRWPGNLMALDITCGVIFTSIASVAGFLAARMIATGAA</sequence>
<evidence type="ECO:0000313" key="2">
    <source>
        <dbReference type="EMBL" id="MCC8429532.1"/>
    </source>
</evidence>
<keyword evidence="3" id="KW-1185">Reference proteome</keyword>
<evidence type="ECO:0000313" key="3">
    <source>
        <dbReference type="Proteomes" id="UP001198862"/>
    </source>
</evidence>
<evidence type="ECO:0000256" key="1">
    <source>
        <dbReference type="SAM" id="Phobius"/>
    </source>
</evidence>
<dbReference type="InterPro" id="IPR018687">
    <property type="entry name" value="DUF2177_membr"/>
</dbReference>
<dbReference type="RefSeq" id="WP_230550731.1">
    <property type="nucleotide sequence ID" value="NZ_JAJISD010000004.1"/>
</dbReference>